<dbReference type="EMBL" id="JBBUTG010000026">
    <property type="protein sequence ID" value="MEK8034202.1"/>
    <property type="molecule type" value="Genomic_DNA"/>
</dbReference>
<evidence type="ECO:0000313" key="2">
    <source>
        <dbReference type="EMBL" id="MEK8034202.1"/>
    </source>
</evidence>
<evidence type="ECO:0000313" key="3">
    <source>
        <dbReference type="Proteomes" id="UP001371218"/>
    </source>
</evidence>
<keyword evidence="3" id="KW-1185">Reference proteome</keyword>
<keyword evidence="1" id="KW-0472">Membrane</keyword>
<dbReference type="RefSeq" id="WP_341428630.1">
    <property type="nucleotide sequence ID" value="NZ_JBBUTG010000026.1"/>
</dbReference>
<protein>
    <submittedName>
        <fullName evidence="2">Uncharacterized protein</fullName>
    </submittedName>
</protein>
<gene>
    <name evidence="2" type="ORF">AACH06_25530</name>
</gene>
<name>A0ABU9BZE6_9BURK</name>
<dbReference type="Proteomes" id="UP001371218">
    <property type="component" value="Unassembled WGS sequence"/>
</dbReference>
<keyword evidence="1" id="KW-1133">Transmembrane helix</keyword>
<organism evidence="2 3">
    <name type="scientific">Ideonella lacteola</name>
    <dbReference type="NCBI Taxonomy" id="2984193"/>
    <lineage>
        <taxon>Bacteria</taxon>
        <taxon>Pseudomonadati</taxon>
        <taxon>Pseudomonadota</taxon>
        <taxon>Betaproteobacteria</taxon>
        <taxon>Burkholderiales</taxon>
        <taxon>Sphaerotilaceae</taxon>
        <taxon>Ideonella</taxon>
    </lineage>
</organism>
<accession>A0ABU9BZE6</accession>
<comment type="caution">
    <text evidence="2">The sequence shown here is derived from an EMBL/GenBank/DDBJ whole genome shotgun (WGS) entry which is preliminary data.</text>
</comment>
<sequence length="117" mass="12582">MPIAFTLAFATLITAVELEGSRADEAVALCTLAALVVGLAAHVAASFLDSSDAGDSWGVDDDLESPSTRAMDKVYWLMSWPLFPLIVPAILVREHVNAKVAARAAIDRSRRRSVSER</sequence>
<keyword evidence="1" id="KW-0812">Transmembrane</keyword>
<evidence type="ECO:0000256" key="1">
    <source>
        <dbReference type="SAM" id="Phobius"/>
    </source>
</evidence>
<reference evidence="2 3" key="1">
    <citation type="submission" date="2024-04" db="EMBL/GenBank/DDBJ databases">
        <title>Novel species of the genus Ideonella isolated from streams.</title>
        <authorList>
            <person name="Lu H."/>
        </authorList>
    </citation>
    <scope>NUCLEOTIDE SEQUENCE [LARGE SCALE GENOMIC DNA]</scope>
    <source>
        <strain evidence="2 3">DXS29W</strain>
    </source>
</reference>
<feature type="transmembrane region" description="Helical" evidence="1">
    <location>
        <begin position="25"/>
        <end position="48"/>
    </location>
</feature>
<feature type="transmembrane region" description="Helical" evidence="1">
    <location>
        <begin position="74"/>
        <end position="92"/>
    </location>
</feature>
<proteinExistence type="predicted"/>